<gene>
    <name evidence="1" type="ORF">BG006_005468</name>
</gene>
<keyword evidence="2" id="KW-1185">Reference proteome</keyword>
<evidence type="ECO:0000313" key="1">
    <source>
        <dbReference type="EMBL" id="KAF9308346.1"/>
    </source>
</evidence>
<protein>
    <submittedName>
        <fullName evidence="1">Uncharacterized protein</fullName>
    </submittedName>
</protein>
<proteinExistence type="predicted"/>
<evidence type="ECO:0000313" key="2">
    <source>
        <dbReference type="Proteomes" id="UP000696485"/>
    </source>
</evidence>
<sequence length="77" mass="9235">RALVDYIEMQMAIQINAQWMNPNIPCPRYAFQDNDWISIRSDEIAQMLWNKASPHDHWFELVTEIEIWIGNGARREF</sequence>
<dbReference type="AlphaFoldDB" id="A0A9P5VFY8"/>
<comment type="caution">
    <text evidence="1">The sequence shown here is derived from an EMBL/GenBank/DDBJ whole genome shotgun (WGS) entry which is preliminary data.</text>
</comment>
<organism evidence="1 2">
    <name type="scientific">Podila minutissima</name>
    <dbReference type="NCBI Taxonomy" id="64525"/>
    <lineage>
        <taxon>Eukaryota</taxon>
        <taxon>Fungi</taxon>
        <taxon>Fungi incertae sedis</taxon>
        <taxon>Mucoromycota</taxon>
        <taxon>Mortierellomycotina</taxon>
        <taxon>Mortierellomycetes</taxon>
        <taxon>Mortierellales</taxon>
        <taxon>Mortierellaceae</taxon>
        <taxon>Podila</taxon>
    </lineage>
</organism>
<dbReference type="Proteomes" id="UP000696485">
    <property type="component" value="Unassembled WGS sequence"/>
</dbReference>
<name>A0A9P5VFY8_9FUNG</name>
<feature type="non-terminal residue" evidence="1">
    <location>
        <position position="77"/>
    </location>
</feature>
<reference evidence="1" key="1">
    <citation type="journal article" date="2020" name="Fungal Divers.">
        <title>Resolving the Mortierellaceae phylogeny through synthesis of multi-gene phylogenetics and phylogenomics.</title>
        <authorList>
            <person name="Vandepol N."/>
            <person name="Liber J."/>
            <person name="Desiro A."/>
            <person name="Na H."/>
            <person name="Kennedy M."/>
            <person name="Barry K."/>
            <person name="Grigoriev I.V."/>
            <person name="Miller A.N."/>
            <person name="O'Donnell K."/>
            <person name="Stajich J.E."/>
            <person name="Bonito G."/>
        </authorList>
    </citation>
    <scope>NUCLEOTIDE SEQUENCE</scope>
    <source>
        <strain evidence="1">NVP1</strain>
    </source>
</reference>
<feature type="non-terminal residue" evidence="1">
    <location>
        <position position="1"/>
    </location>
</feature>
<dbReference type="EMBL" id="JAAAUY010003078">
    <property type="protein sequence ID" value="KAF9308346.1"/>
    <property type="molecule type" value="Genomic_DNA"/>
</dbReference>
<accession>A0A9P5VFY8</accession>